<accession>A0ABT6JDV3</accession>
<dbReference type="Proteomes" id="UP001156940">
    <property type="component" value="Unassembled WGS sequence"/>
</dbReference>
<keyword evidence="1" id="KW-0472">Membrane</keyword>
<keyword evidence="3" id="KW-1185">Reference proteome</keyword>
<organism evidence="2 3">
    <name type="scientific">Luteimonas endophytica</name>
    <dbReference type="NCBI Taxonomy" id="3042023"/>
    <lineage>
        <taxon>Bacteria</taxon>
        <taxon>Pseudomonadati</taxon>
        <taxon>Pseudomonadota</taxon>
        <taxon>Gammaproteobacteria</taxon>
        <taxon>Lysobacterales</taxon>
        <taxon>Lysobacteraceae</taxon>
        <taxon>Luteimonas</taxon>
    </lineage>
</organism>
<evidence type="ECO:0000256" key="1">
    <source>
        <dbReference type="SAM" id="Phobius"/>
    </source>
</evidence>
<dbReference type="EMBL" id="JARXRM010000046">
    <property type="protein sequence ID" value="MDH5824996.1"/>
    <property type="molecule type" value="Genomic_DNA"/>
</dbReference>
<gene>
    <name evidence="2" type="ORF">QFW77_18675</name>
</gene>
<sequence length="150" mass="15765">MSVGASNLSSQPSFARRLVVAVAAALATAAQVLWAGPDAPSAADGSASPLPYLPWLCLVALLTTGAWLALSARRLRPGVQIAAFVPALTGYWLLLDYHEFSVRVAAWSTFGAASLWLHVLRASALPIVVCAAVFALISWRALRGMHASGR</sequence>
<comment type="caution">
    <text evidence="2">The sequence shown here is derived from an EMBL/GenBank/DDBJ whole genome shotgun (WGS) entry which is preliminary data.</text>
</comment>
<feature type="transmembrane region" description="Helical" evidence="1">
    <location>
        <begin position="115"/>
        <end position="142"/>
    </location>
</feature>
<evidence type="ECO:0000313" key="3">
    <source>
        <dbReference type="Proteomes" id="UP001156940"/>
    </source>
</evidence>
<evidence type="ECO:0008006" key="4">
    <source>
        <dbReference type="Google" id="ProtNLM"/>
    </source>
</evidence>
<reference evidence="2 3" key="1">
    <citation type="submission" date="2023-04" db="EMBL/GenBank/DDBJ databases">
        <title>Luteimonas endophyticus RD2P54.</title>
        <authorList>
            <person name="Sun J.-Q."/>
        </authorList>
    </citation>
    <scope>NUCLEOTIDE SEQUENCE [LARGE SCALE GENOMIC DNA]</scope>
    <source>
        <strain evidence="2 3">RD2P54</strain>
    </source>
</reference>
<feature type="transmembrane region" description="Helical" evidence="1">
    <location>
        <begin position="51"/>
        <end position="70"/>
    </location>
</feature>
<evidence type="ECO:0000313" key="2">
    <source>
        <dbReference type="EMBL" id="MDH5824996.1"/>
    </source>
</evidence>
<name>A0ABT6JDV3_9GAMM</name>
<dbReference type="RefSeq" id="WP_280576386.1">
    <property type="nucleotide sequence ID" value="NZ_JARXRM010000046.1"/>
</dbReference>
<feature type="transmembrane region" description="Helical" evidence="1">
    <location>
        <begin position="77"/>
        <end position="95"/>
    </location>
</feature>
<protein>
    <recommendedName>
        <fullName evidence="4">Tryptophan-rich sensory protein</fullName>
    </recommendedName>
</protein>
<proteinExistence type="predicted"/>
<keyword evidence="1" id="KW-0812">Transmembrane</keyword>
<keyword evidence="1" id="KW-1133">Transmembrane helix</keyword>